<dbReference type="OrthoDB" id="1492465at2"/>
<sequence>MEAKLQQLLDEAEIRRVHLRYCRGIDRMDWDLVRSCYHPDAIDRHGAYNGGVEGFIDWAAELLPSFESTQHFTGNQYVEVHGDAAFAEHYAQALHRTKPAGDKPAMDWLVNIRYVDRMERRNGEWRIADRVVVLDSQRSDPVPHDLAPLENFTLGRRDKQDPSYLYRIA</sequence>
<dbReference type="AlphaFoldDB" id="A0A4R5M554"/>
<dbReference type="Proteomes" id="UP000295722">
    <property type="component" value="Unassembled WGS sequence"/>
</dbReference>
<feature type="domain" description="SnoaL-like" evidence="1">
    <location>
        <begin position="6"/>
        <end position="130"/>
    </location>
</feature>
<reference evidence="2 3" key="1">
    <citation type="submission" date="2019-03" db="EMBL/GenBank/DDBJ databases">
        <title>Paraburkholderia sp. 4M-K11, isolated from subtropical forest soil.</title>
        <authorList>
            <person name="Gao Z.-H."/>
            <person name="Qiu L.-H."/>
        </authorList>
    </citation>
    <scope>NUCLEOTIDE SEQUENCE [LARGE SCALE GENOMIC DNA]</scope>
    <source>
        <strain evidence="2 3">4M-K11</strain>
    </source>
</reference>
<evidence type="ECO:0000313" key="3">
    <source>
        <dbReference type="Proteomes" id="UP000295722"/>
    </source>
</evidence>
<comment type="caution">
    <text evidence="2">The sequence shown here is derived from an EMBL/GenBank/DDBJ whole genome shotgun (WGS) entry which is preliminary data.</text>
</comment>
<dbReference type="EMBL" id="SMRP01000013">
    <property type="protein sequence ID" value="TDG20925.1"/>
    <property type="molecule type" value="Genomic_DNA"/>
</dbReference>
<evidence type="ECO:0000313" key="2">
    <source>
        <dbReference type="EMBL" id="TDG20925.1"/>
    </source>
</evidence>
<accession>A0A4R5M554</accession>
<gene>
    <name evidence="2" type="ORF">EYW47_23705</name>
</gene>
<name>A0A4R5M554_9BURK</name>
<dbReference type="SUPFAM" id="SSF54427">
    <property type="entry name" value="NTF2-like"/>
    <property type="match status" value="1"/>
</dbReference>
<dbReference type="Pfam" id="PF13577">
    <property type="entry name" value="SnoaL_4"/>
    <property type="match status" value="1"/>
</dbReference>
<dbReference type="CDD" id="cd00531">
    <property type="entry name" value="NTF2_like"/>
    <property type="match status" value="1"/>
</dbReference>
<protein>
    <submittedName>
        <fullName evidence="2">Nuclear transport factor 2 family protein</fullName>
    </submittedName>
</protein>
<dbReference type="RefSeq" id="WP_133197275.1">
    <property type="nucleotide sequence ID" value="NZ_JBHUCW010000002.1"/>
</dbReference>
<organism evidence="2 3">
    <name type="scientific">Paraburkholderia silviterrae</name>
    <dbReference type="NCBI Taxonomy" id="2528715"/>
    <lineage>
        <taxon>Bacteria</taxon>
        <taxon>Pseudomonadati</taxon>
        <taxon>Pseudomonadota</taxon>
        <taxon>Betaproteobacteria</taxon>
        <taxon>Burkholderiales</taxon>
        <taxon>Burkholderiaceae</taxon>
        <taxon>Paraburkholderia</taxon>
    </lineage>
</organism>
<evidence type="ECO:0000259" key="1">
    <source>
        <dbReference type="Pfam" id="PF13577"/>
    </source>
</evidence>
<proteinExistence type="predicted"/>
<dbReference type="InterPro" id="IPR037401">
    <property type="entry name" value="SnoaL-like"/>
</dbReference>
<dbReference type="InterPro" id="IPR032710">
    <property type="entry name" value="NTF2-like_dom_sf"/>
</dbReference>
<keyword evidence="3" id="KW-1185">Reference proteome</keyword>
<dbReference type="Gene3D" id="3.10.450.50">
    <property type="match status" value="1"/>
</dbReference>